<feature type="region of interest" description="Disordered" evidence="1">
    <location>
        <begin position="120"/>
        <end position="141"/>
    </location>
</feature>
<feature type="region of interest" description="Disordered" evidence="1">
    <location>
        <begin position="1"/>
        <end position="73"/>
    </location>
</feature>
<feature type="compositionally biased region" description="Basic and acidic residues" evidence="1">
    <location>
        <begin position="31"/>
        <end position="57"/>
    </location>
</feature>
<dbReference type="AlphaFoldDB" id="A0A251VNB6"/>
<evidence type="ECO:0000256" key="1">
    <source>
        <dbReference type="SAM" id="MobiDB-lite"/>
    </source>
</evidence>
<proteinExistence type="predicted"/>
<reference evidence="3" key="1">
    <citation type="journal article" date="2017" name="Nature">
        <title>The sunflower genome provides insights into oil metabolism, flowering and Asterid evolution.</title>
        <authorList>
            <person name="Badouin H."/>
            <person name="Gouzy J."/>
            <person name="Grassa C.J."/>
            <person name="Murat F."/>
            <person name="Staton S.E."/>
            <person name="Cottret L."/>
            <person name="Lelandais-Briere C."/>
            <person name="Owens G.L."/>
            <person name="Carrere S."/>
            <person name="Mayjonade B."/>
            <person name="Legrand L."/>
            <person name="Gill N."/>
            <person name="Kane N.C."/>
            <person name="Bowers J.E."/>
            <person name="Hubner S."/>
            <person name="Bellec A."/>
            <person name="Berard A."/>
            <person name="Berges H."/>
            <person name="Blanchet N."/>
            <person name="Boniface M.C."/>
            <person name="Brunel D."/>
            <person name="Catrice O."/>
            <person name="Chaidir N."/>
            <person name="Claudel C."/>
            <person name="Donnadieu C."/>
            <person name="Faraut T."/>
            <person name="Fievet G."/>
            <person name="Helmstetter N."/>
            <person name="King M."/>
            <person name="Knapp S.J."/>
            <person name="Lai Z."/>
            <person name="Le Paslier M.C."/>
            <person name="Lippi Y."/>
            <person name="Lorenzon L."/>
            <person name="Mandel J.R."/>
            <person name="Marage G."/>
            <person name="Marchand G."/>
            <person name="Marquand E."/>
            <person name="Bret-Mestries E."/>
            <person name="Morien E."/>
            <person name="Nambeesan S."/>
            <person name="Nguyen T."/>
            <person name="Pegot-Espagnet P."/>
            <person name="Pouilly N."/>
            <person name="Raftis F."/>
            <person name="Sallet E."/>
            <person name="Schiex T."/>
            <person name="Thomas J."/>
            <person name="Vandecasteele C."/>
            <person name="Vares D."/>
            <person name="Vear F."/>
            <person name="Vautrin S."/>
            <person name="Crespi M."/>
            <person name="Mangin B."/>
            <person name="Burke J.M."/>
            <person name="Salse J."/>
            <person name="Munos S."/>
            <person name="Vincourt P."/>
            <person name="Rieseberg L.H."/>
            <person name="Langlade N.B."/>
        </authorList>
    </citation>
    <scope>NUCLEOTIDE SEQUENCE [LARGE SCALE GENOMIC DNA]</scope>
    <source>
        <strain evidence="3">cv. SF193</strain>
    </source>
</reference>
<gene>
    <name evidence="2" type="ORF">HannXRQ_Chr01g0004901</name>
</gene>
<dbReference type="EMBL" id="CM007890">
    <property type="protein sequence ID" value="OTG36191.1"/>
    <property type="molecule type" value="Genomic_DNA"/>
</dbReference>
<feature type="compositionally biased region" description="Low complexity" evidence="1">
    <location>
        <begin position="11"/>
        <end position="30"/>
    </location>
</feature>
<dbReference type="Proteomes" id="UP000215914">
    <property type="component" value="Chromosome 1"/>
</dbReference>
<keyword evidence="3" id="KW-1185">Reference proteome</keyword>
<evidence type="ECO:0000313" key="3">
    <source>
        <dbReference type="Proteomes" id="UP000215914"/>
    </source>
</evidence>
<accession>A0A251VNB6</accession>
<protein>
    <submittedName>
        <fullName evidence="2">Uncharacterized protein</fullName>
    </submittedName>
</protein>
<evidence type="ECO:0000313" key="2">
    <source>
        <dbReference type="EMBL" id="OTG36191.1"/>
    </source>
</evidence>
<organism evidence="2 3">
    <name type="scientific">Helianthus annuus</name>
    <name type="common">Common sunflower</name>
    <dbReference type="NCBI Taxonomy" id="4232"/>
    <lineage>
        <taxon>Eukaryota</taxon>
        <taxon>Viridiplantae</taxon>
        <taxon>Streptophyta</taxon>
        <taxon>Embryophyta</taxon>
        <taxon>Tracheophyta</taxon>
        <taxon>Spermatophyta</taxon>
        <taxon>Magnoliopsida</taxon>
        <taxon>eudicotyledons</taxon>
        <taxon>Gunneridae</taxon>
        <taxon>Pentapetalae</taxon>
        <taxon>asterids</taxon>
        <taxon>campanulids</taxon>
        <taxon>Asterales</taxon>
        <taxon>Asteraceae</taxon>
        <taxon>Asteroideae</taxon>
        <taxon>Heliantheae alliance</taxon>
        <taxon>Heliantheae</taxon>
        <taxon>Helianthus</taxon>
    </lineage>
</organism>
<feature type="compositionally biased region" description="Polar residues" evidence="1">
    <location>
        <begin position="123"/>
        <end position="141"/>
    </location>
</feature>
<dbReference type="InParanoid" id="A0A251VNB6"/>
<sequence>MATLSSGHGGARVVAAAHSGVQRRQGPAAARQREGGGERETVEERERPAVEETAERSRLRRSVSRSDRPPFTSVNIRSGSVQLSDLLVRVSTSVSSLFGSSSCLGSVLPRVSVQDSGFIPFGSTRSKGQTRSTLTQDSVDY</sequence>
<name>A0A251VNB6_HELAN</name>